<feature type="compositionally biased region" description="Pro residues" evidence="1">
    <location>
        <begin position="70"/>
        <end position="82"/>
    </location>
</feature>
<feature type="compositionally biased region" description="Basic and acidic residues" evidence="1">
    <location>
        <begin position="98"/>
        <end position="109"/>
    </location>
</feature>
<dbReference type="KEGG" id="dsc:ABOD76_14695"/>
<feature type="region of interest" description="Disordered" evidence="1">
    <location>
        <begin position="1"/>
        <end position="109"/>
    </location>
</feature>
<organism evidence="2">
    <name type="scientific">Deinococcus sonorensis KR-87</name>
    <dbReference type="NCBI Taxonomy" id="694439"/>
    <lineage>
        <taxon>Bacteria</taxon>
        <taxon>Thermotogati</taxon>
        <taxon>Deinococcota</taxon>
        <taxon>Deinococci</taxon>
        <taxon>Deinococcales</taxon>
        <taxon>Deinococcaceae</taxon>
        <taxon>Deinococcus</taxon>
    </lineage>
</organism>
<evidence type="ECO:0000256" key="1">
    <source>
        <dbReference type="SAM" id="MobiDB-lite"/>
    </source>
</evidence>
<accession>A0AAU7U837</accession>
<gene>
    <name evidence="2" type="ORF">ABOD76_14695</name>
</gene>
<reference evidence="2" key="1">
    <citation type="submission" date="2024-06" db="EMBL/GenBank/DDBJ databases">
        <title>Draft Genome Sequence of Deinococcus sonorensis Type Strain KR-87, a Biofilm Producing Representative of the Genus Deinococcus.</title>
        <authorList>
            <person name="Boren L.S."/>
            <person name="Grosso R.A."/>
            <person name="Hugenberg-Cox A.N."/>
            <person name="Hill J.T.E."/>
            <person name="Albert C.M."/>
            <person name="Tuohy J.M."/>
        </authorList>
    </citation>
    <scope>NUCLEOTIDE SEQUENCE</scope>
    <source>
        <strain evidence="2">KR-87</strain>
    </source>
</reference>
<sequence length="109" mass="11359">MTEDPNAKLATRDPNAMAQQPKDADYAGAEPDEQLGTGESDLLVAGAGMSVNSPAGAMVTREQDRDPNPGYTPPSKMVPPHPTDGAADLQEGSPLESELEHGPGRSDHP</sequence>
<evidence type="ECO:0000313" key="2">
    <source>
        <dbReference type="EMBL" id="XBV84687.1"/>
    </source>
</evidence>
<name>A0AAU7U837_9DEIO</name>
<dbReference type="EMBL" id="CP158299">
    <property type="protein sequence ID" value="XBV84687.1"/>
    <property type="molecule type" value="Genomic_DNA"/>
</dbReference>
<dbReference type="AlphaFoldDB" id="A0AAU7U837"/>
<dbReference type="RefSeq" id="WP_350242724.1">
    <property type="nucleotide sequence ID" value="NZ_CP158299.1"/>
</dbReference>
<protein>
    <submittedName>
        <fullName evidence="2">Uncharacterized protein</fullName>
    </submittedName>
</protein>
<proteinExistence type="predicted"/>